<sequence>MPFVLKHRETAQIYTCILVNHYQLAYYGVKFWEQEEAAREEASAWLEERAVAVGVRAGVPAESLVSLDPAEWDVVELSEPAMKMGNVKLKNDPSYRLVLDADGRPVAERVGG</sequence>
<gene>
    <name evidence="1" type="ORF">ACFFK0_21960</name>
</gene>
<dbReference type="EMBL" id="JBHLWN010000081">
    <property type="protein sequence ID" value="MFC0215065.1"/>
    <property type="molecule type" value="Genomic_DNA"/>
</dbReference>
<dbReference type="RefSeq" id="WP_377472506.1">
    <property type="nucleotide sequence ID" value="NZ_JBHLWN010000081.1"/>
</dbReference>
<evidence type="ECO:0000313" key="2">
    <source>
        <dbReference type="Proteomes" id="UP001589776"/>
    </source>
</evidence>
<reference evidence="1 2" key="1">
    <citation type="submission" date="2024-09" db="EMBL/GenBank/DDBJ databases">
        <authorList>
            <person name="Sun Q."/>
            <person name="Mori K."/>
        </authorList>
    </citation>
    <scope>NUCLEOTIDE SEQUENCE [LARGE SCALE GENOMIC DNA]</scope>
    <source>
        <strain evidence="1 2">CCM 7759</strain>
    </source>
</reference>
<name>A0ABV6DR02_9BACL</name>
<proteinExistence type="predicted"/>
<accession>A0ABV6DR02</accession>
<evidence type="ECO:0000313" key="1">
    <source>
        <dbReference type="EMBL" id="MFC0215065.1"/>
    </source>
</evidence>
<comment type="caution">
    <text evidence="1">The sequence shown here is derived from an EMBL/GenBank/DDBJ whole genome shotgun (WGS) entry which is preliminary data.</text>
</comment>
<dbReference type="Proteomes" id="UP001589776">
    <property type="component" value="Unassembled WGS sequence"/>
</dbReference>
<keyword evidence="2" id="KW-1185">Reference proteome</keyword>
<protein>
    <submittedName>
        <fullName evidence="1">Uncharacterized protein</fullName>
    </submittedName>
</protein>
<organism evidence="1 2">
    <name type="scientific">Paenibacillus chartarius</name>
    <dbReference type="NCBI Taxonomy" id="747481"/>
    <lineage>
        <taxon>Bacteria</taxon>
        <taxon>Bacillati</taxon>
        <taxon>Bacillota</taxon>
        <taxon>Bacilli</taxon>
        <taxon>Bacillales</taxon>
        <taxon>Paenibacillaceae</taxon>
        <taxon>Paenibacillus</taxon>
    </lineage>
</organism>